<name>C7M0V8_ACIFD</name>
<evidence type="ECO:0000256" key="5">
    <source>
        <dbReference type="ARBA" id="ARBA00022741"/>
    </source>
</evidence>
<dbReference type="InterPro" id="IPR002474">
    <property type="entry name" value="CarbamoylP_synth_ssu_N"/>
</dbReference>
<comment type="similarity">
    <text evidence="2">Belongs to the CarA family.</text>
</comment>
<evidence type="ECO:0000256" key="4">
    <source>
        <dbReference type="ARBA" id="ARBA00022598"/>
    </source>
</evidence>
<dbReference type="OrthoDB" id="9804328at2"/>
<dbReference type="EMBL" id="CP001631">
    <property type="protein sequence ID" value="ACU54616.1"/>
    <property type="molecule type" value="Genomic_DNA"/>
</dbReference>
<dbReference type="PRINTS" id="PR00097">
    <property type="entry name" value="ANTSNTHASEII"/>
</dbReference>
<proteinExistence type="inferred from homology"/>
<dbReference type="EC" id="6.3.5.5" evidence="3"/>
<dbReference type="PANTHER" id="PTHR43418:SF7">
    <property type="entry name" value="CARBAMOYL-PHOSPHATE SYNTHASE SMALL CHAIN"/>
    <property type="match status" value="1"/>
</dbReference>
<dbReference type="InterPro" id="IPR017926">
    <property type="entry name" value="GATASE"/>
</dbReference>
<dbReference type="KEGG" id="afo:Afer_1700"/>
<dbReference type="PRINTS" id="PR00096">
    <property type="entry name" value="GATASE"/>
</dbReference>
<evidence type="ECO:0000256" key="9">
    <source>
        <dbReference type="ARBA" id="ARBA00048816"/>
    </source>
</evidence>
<organism evidence="11 12">
    <name type="scientific">Acidimicrobium ferrooxidans (strain DSM 10331 / JCM 15462 / NBRC 103882 / ICP)</name>
    <dbReference type="NCBI Taxonomy" id="525909"/>
    <lineage>
        <taxon>Bacteria</taxon>
        <taxon>Bacillati</taxon>
        <taxon>Actinomycetota</taxon>
        <taxon>Acidimicrobiia</taxon>
        <taxon>Acidimicrobiales</taxon>
        <taxon>Acidimicrobiaceae</taxon>
        <taxon>Acidimicrobium</taxon>
    </lineage>
</organism>
<evidence type="ECO:0000256" key="7">
    <source>
        <dbReference type="ARBA" id="ARBA00022962"/>
    </source>
</evidence>
<reference evidence="11 12" key="1">
    <citation type="journal article" date="2009" name="Stand. Genomic Sci.">
        <title>Complete genome sequence of Acidimicrobium ferrooxidans type strain (ICP).</title>
        <authorList>
            <person name="Clum A."/>
            <person name="Nolan M."/>
            <person name="Lang E."/>
            <person name="Glavina Del Rio T."/>
            <person name="Tice H."/>
            <person name="Copeland A."/>
            <person name="Cheng J.F."/>
            <person name="Lucas S."/>
            <person name="Chen F."/>
            <person name="Bruce D."/>
            <person name="Goodwin L."/>
            <person name="Pitluck S."/>
            <person name="Ivanova N."/>
            <person name="Mavrommatis K."/>
            <person name="Mikhailova N."/>
            <person name="Pati A."/>
            <person name="Chen A."/>
            <person name="Palaniappan K."/>
            <person name="Goker M."/>
            <person name="Spring S."/>
            <person name="Land M."/>
            <person name="Hauser L."/>
            <person name="Chang Y.J."/>
            <person name="Jeffries C.C."/>
            <person name="Chain P."/>
            <person name="Bristow J."/>
            <person name="Eisen J.A."/>
            <person name="Markowitz V."/>
            <person name="Hugenholtz P."/>
            <person name="Kyrpides N.C."/>
            <person name="Klenk H.P."/>
            <person name="Lapidus A."/>
        </authorList>
    </citation>
    <scope>NUCLEOTIDE SEQUENCE [LARGE SCALE GENOMIC DNA]</scope>
    <source>
        <strain evidence="12">DSM 10331 / JCM 15462 / NBRC 103882 / ICP</strain>
    </source>
</reference>
<dbReference type="PANTHER" id="PTHR43418">
    <property type="entry name" value="MULTIFUNCTIONAL TRYPTOPHAN BIOSYNTHESIS PROTEIN-RELATED"/>
    <property type="match status" value="1"/>
</dbReference>
<gene>
    <name evidence="11" type="ordered locus">Afer_1700</name>
</gene>
<dbReference type="Proteomes" id="UP000000771">
    <property type="component" value="Chromosome"/>
</dbReference>
<evidence type="ECO:0000313" key="12">
    <source>
        <dbReference type="Proteomes" id="UP000000771"/>
    </source>
</evidence>
<keyword evidence="12" id="KW-1185">Reference proteome</keyword>
<dbReference type="Pfam" id="PF00988">
    <property type="entry name" value="CPSase_sm_chain"/>
    <property type="match status" value="1"/>
</dbReference>
<keyword evidence="5" id="KW-0547">Nucleotide-binding</keyword>
<dbReference type="CDD" id="cd01744">
    <property type="entry name" value="GATase1_CPSase"/>
    <property type="match status" value="1"/>
</dbReference>
<evidence type="ECO:0000313" key="11">
    <source>
        <dbReference type="EMBL" id="ACU54616.1"/>
    </source>
</evidence>
<dbReference type="HOGENOM" id="CLU_035901_2_1_11"/>
<dbReference type="PROSITE" id="PS51273">
    <property type="entry name" value="GATASE_TYPE_1"/>
    <property type="match status" value="1"/>
</dbReference>
<dbReference type="Gene3D" id="3.50.30.20">
    <property type="entry name" value="Carbamoyl-phosphate synthase small subunit, N-terminal domain"/>
    <property type="match status" value="1"/>
</dbReference>
<keyword evidence="4" id="KW-0436">Ligase</keyword>
<evidence type="ECO:0000256" key="1">
    <source>
        <dbReference type="ARBA" id="ARBA00005077"/>
    </source>
</evidence>
<keyword evidence="6" id="KW-0067">ATP-binding</keyword>
<evidence type="ECO:0000256" key="8">
    <source>
        <dbReference type="ARBA" id="ARBA00044340"/>
    </source>
</evidence>
<feature type="domain" description="Carbamoyl-phosphate synthase small subunit N-terminal" evidence="10">
    <location>
        <begin position="11"/>
        <end position="147"/>
    </location>
</feature>
<dbReference type="MEROPS" id="C26.A04"/>
<comment type="pathway">
    <text evidence="1">Amino-acid biosynthesis; L-arginine biosynthesis; carbamoyl phosphate from bicarbonate: step 1/1.</text>
</comment>
<dbReference type="STRING" id="525909.Afer_1700"/>
<dbReference type="SMART" id="SM01097">
    <property type="entry name" value="CPSase_sm_chain"/>
    <property type="match status" value="1"/>
</dbReference>
<dbReference type="NCBIfam" id="TIGR01368">
    <property type="entry name" value="CPSaseIIsmall"/>
    <property type="match status" value="1"/>
</dbReference>
<dbReference type="InterPro" id="IPR006274">
    <property type="entry name" value="CarbamoylP_synth_ssu"/>
</dbReference>
<dbReference type="GO" id="GO:0006207">
    <property type="term" value="P:'de novo' pyrimidine nucleobase biosynthetic process"/>
    <property type="evidence" value="ECO:0007669"/>
    <property type="project" value="InterPro"/>
</dbReference>
<evidence type="ECO:0000259" key="10">
    <source>
        <dbReference type="SMART" id="SM01097"/>
    </source>
</evidence>
<evidence type="ECO:0000256" key="2">
    <source>
        <dbReference type="ARBA" id="ARBA00007800"/>
    </source>
</evidence>
<dbReference type="Gene3D" id="3.40.50.880">
    <property type="match status" value="1"/>
</dbReference>
<dbReference type="GO" id="GO:0006541">
    <property type="term" value="P:glutamine metabolic process"/>
    <property type="evidence" value="ECO:0007669"/>
    <property type="project" value="InterPro"/>
</dbReference>
<dbReference type="NCBIfam" id="NF009475">
    <property type="entry name" value="PRK12838.1"/>
    <property type="match status" value="1"/>
</dbReference>
<dbReference type="SUPFAM" id="SSF52317">
    <property type="entry name" value="Class I glutamine amidotransferase-like"/>
    <property type="match status" value="1"/>
</dbReference>
<dbReference type="GO" id="GO:0004088">
    <property type="term" value="F:carbamoyl-phosphate synthase (glutamine-hydrolyzing) activity"/>
    <property type="evidence" value="ECO:0007669"/>
    <property type="project" value="UniProtKB-EC"/>
</dbReference>
<evidence type="ECO:0000256" key="6">
    <source>
        <dbReference type="ARBA" id="ARBA00022840"/>
    </source>
</evidence>
<dbReference type="PRINTS" id="PR00099">
    <property type="entry name" value="CPSGATASE"/>
</dbReference>
<dbReference type="AlphaFoldDB" id="C7M0V8"/>
<accession>C7M0V8</accession>
<dbReference type="InterPro" id="IPR035686">
    <property type="entry name" value="CPSase_GATase1"/>
</dbReference>
<dbReference type="RefSeq" id="WP_015799095.1">
    <property type="nucleotide sequence ID" value="NC_013124.1"/>
</dbReference>
<dbReference type="InterPro" id="IPR029062">
    <property type="entry name" value="Class_I_gatase-like"/>
</dbReference>
<dbReference type="InterPro" id="IPR050472">
    <property type="entry name" value="Anth_synth/Amidotransfase"/>
</dbReference>
<dbReference type="Pfam" id="PF00117">
    <property type="entry name" value="GATase"/>
    <property type="match status" value="1"/>
</dbReference>
<dbReference type="GO" id="GO:0005524">
    <property type="term" value="F:ATP binding"/>
    <property type="evidence" value="ECO:0007669"/>
    <property type="project" value="UniProtKB-KW"/>
</dbReference>
<protein>
    <recommendedName>
        <fullName evidence="3">carbamoyl-phosphate synthase (glutamine-hydrolyzing)</fullName>
        <ecNumber evidence="3">6.3.5.5</ecNumber>
    </recommendedName>
    <alternativeName>
        <fullName evidence="8">Arginine-specific carbamoyl phosphate synthetase, glutamine chain</fullName>
    </alternativeName>
</protein>
<dbReference type="SUPFAM" id="SSF52021">
    <property type="entry name" value="Carbamoyl phosphate synthetase, small subunit N-terminal domain"/>
    <property type="match status" value="1"/>
</dbReference>
<keyword evidence="7" id="KW-0315">Glutamine amidotransferase</keyword>
<evidence type="ECO:0000256" key="3">
    <source>
        <dbReference type="ARBA" id="ARBA00012738"/>
    </source>
</evidence>
<dbReference type="InterPro" id="IPR036480">
    <property type="entry name" value="CarbP_synth_ssu_N_sf"/>
</dbReference>
<comment type="catalytic activity">
    <reaction evidence="9">
        <text>hydrogencarbonate + L-glutamine + 2 ATP + H2O = carbamoyl phosphate + L-glutamate + 2 ADP + phosphate + 2 H(+)</text>
        <dbReference type="Rhea" id="RHEA:18633"/>
        <dbReference type="ChEBI" id="CHEBI:15377"/>
        <dbReference type="ChEBI" id="CHEBI:15378"/>
        <dbReference type="ChEBI" id="CHEBI:17544"/>
        <dbReference type="ChEBI" id="CHEBI:29985"/>
        <dbReference type="ChEBI" id="CHEBI:30616"/>
        <dbReference type="ChEBI" id="CHEBI:43474"/>
        <dbReference type="ChEBI" id="CHEBI:58228"/>
        <dbReference type="ChEBI" id="CHEBI:58359"/>
        <dbReference type="ChEBI" id="CHEBI:456216"/>
        <dbReference type="EC" id="6.3.5.5"/>
    </reaction>
</comment>
<sequence length="381" mass="41058">MWVREESVQRIPAWLVLRSGARFRGAVVIPAGVEPLLDDVEAEVVFNTAMSGYVEAITDPSYYGQMVCFTTAHLGTYGVRRADVQSVRPWVSAVLAPRYSVVASNHAADTTLAAWLWEARVPLFVDFDSRRLVRLVRAAGAEPGIITTGDPDAAAERVRVAVGTEGRDLVRAVTRREPRELEPLGHARSSRPIVAIDFGVKERMLETLRGPWRLVVVPATIRLEELEKLDPLAVFLSNGPGDPAALTGPIELVRSLLGVVPIAGICLGHQLLALAAGAETIKLPFGHHGSNHPVRLEETGRVAITAQNHSYAVDEASLGRLDTPAEVTRRNLFDGVVEGLRLPALGAVSVQYHPEAAPGPLEQSSEIHDELLSLLGGGSHA</sequence>
<dbReference type="eggNOG" id="COG0505">
    <property type="taxonomic scope" value="Bacteria"/>
</dbReference>